<evidence type="ECO:0000256" key="1">
    <source>
        <dbReference type="ARBA" id="ARBA00004196"/>
    </source>
</evidence>
<evidence type="ECO:0000259" key="7">
    <source>
        <dbReference type="PROSITE" id="PS51352"/>
    </source>
</evidence>
<name>A0A381RBN1_9ZZZZ</name>
<evidence type="ECO:0000313" key="8">
    <source>
        <dbReference type="EMBL" id="SUZ89185.1"/>
    </source>
</evidence>
<dbReference type="GO" id="GO:0015036">
    <property type="term" value="F:disulfide oxidoreductase activity"/>
    <property type="evidence" value="ECO:0007669"/>
    <property type="project" value="InterPro"/>
</dbReference>
<feature type="domain" description="Thioredoxin" evidence="7">
    <location>
        <begin position="32"/>
        <end position="174"/>
    </location>
</feature>
<dbReference type="PANTHER" id="PTHR42852:SF6">
    <property type="entry name" value="THIOL:DISULFIDE INTERCHANGE PROTEIN DSBE"/>
    <property type="match status" value="1"/>
</dbReference>
<keyword evidence="4" id="KW-1015">Disulfide bond</keyword>
<dbReference type="InterPro" id="IPR036249">
    <property type="entry name" value="Thioredoxin-like_sf"/>
</dbReference>
<evidence type="ECO:0000256" key="5">
    <source>
        <dbReference type="ARBA" id="ARBA00023284"/>
    </source>
</evidence>
<proteinExistence type="inferred from homology"/>
<dbReference type="GO" id="GO:0017004">
    <property type="term" value="P:cytochrome complex assembly"/>
    <property type="evidence" value="ECO:0007669"/>
    <property type="project" value="UniProtKB-KW"/>
</dbReference>
<keyword evidence="6" id="KW-0472">Membrane</keyword>
<keyword evidence="5" id="KW-0676">Redox-active center</keyword>
<comment type="subcellular location">
    <subcellularLocation>
        <location evidence="1">Cell envelope</location>
    </subcellularLocation>
</comment>
<dbReference type="PANTHER" id="PTHR42852">
    <property type="entry name" value="THIOL:DISULFIDE INTERCHANGE PROTEIN DSBE"/>
    <property type="match status" value="1"/>
</dbReference>
<feature type="transmembrane region" description="Helical" evidence="6">
    <location>
        <begin position="6"/>
        <end position="22"/>
    </location>
</feature>
<dbReference type="PROSITE" id="PS51352">
    <property type="entry name" value="THIOREDOXIN_2"/>
    <property type="match status" value="1"/>
</dbReference>
<accession>A0A381RBN1</accession>
<evidence type="ECO:0000256" key="6">
    <source>
        <dbReference type="SAM" id="Phobius"/>
    </source>
</evidence>
<keyword evidence="3" id="KW-0201">Cytochrome c-type biogenesis</keyword>
<keyword evidence="6" id="KW-0812">Transmembrane</keyword>
<evidence type="ECO:0000256" key="2">
    <source>
        <dbReference type="ARBA" id="ARBA00007758"/>
    </source>
</evidence>
<dbReference type="CDD" id="cd03010">
    <property type="entry name" value="TlpA_like_DsbE"/>
    <property type="match status" value="1"/>
</dbReference>
<protein>
    <recommendedName>
        <fullName evidence="7">Thioredoxin domain-containing protein</fullName>
    </recommendedName>
</protein>
<reference evidence="8" key="1">
    <citation type="submission" date="2018-05" db="EMBL/GenBank/DDBJ databases">
        <authorList>
            <person name="Lanie J.A."/>
            <person name="Ng W.-L."/>
            <person name="Kazmierczak K.M."/>
            <person name="Andrzejewski T.M."/>
            <person name="Davidsen T.M."/>
            <person name="Wayne K.J."/>
            <person name="Tettelin H."/>
            <person name="Glass J.I."/>
            <person name="Rusch D."/>
            <person name="Podicherti R."/>
            <person name="Tsui H.-C.T."/>
            <person name="Winkler M.E."/>
        </authorList>
    </citation>
    <scope>NUCLEOTIDE SEQUENCE</scope>
</reference>
<dbReference type="NCBIfam" id="TIGR00385">
    <property type="entry name" value="dsbE"/>
    <property type="match status" value="1"/>
</dbReference>
<gene>
    <name evidence="8" type="ORF">METZ01_LOCUS42039</name>
</gene>
<dbReference type="Pfam" id="PF08534">
    <property type="entry name" value="Redoxin"/>
    <property type="match status" value="1"/>
</dbReference>
<evidence type="ECO:0000256" key="3">
    <source>
        <dbReference type="ARBA" id="ARBA00022748"/>
    </source>
</evidence>
<evidence type="ECO:0000256" key="4">
    <source>
        <dbReference type="ARBA" id="ARBA00023157"/>
    </source>
</evidence>
<dbReference type="SUPFAM" id="SSF52833">
    <property type="entry name" value="Thioredoxin-like"/>
    <property type="match status" value="1"/>
</dbReference>
<dbReference type="InterPro" id="IPR013766">
    <property type="entry name" value="Thioredoxin_domain"/>
</dbReference>
<comment type="similarity">
    <text evidence="2">Belongs to the thioredoxin family. DsbE subfamily.</text>
</comment>
<sequence>MSRFLLPVIFFILIIPIFIIGLDRNKSELPSPLLNKDAPDYELTSLNHPNRLVGNDSYKNEMILLNVWATWCIGCREEHQFLMELSKRKTIPIYGLNWKDQRSDALRWLDQLGDPYVDTAFDHTGRVGIDWGVYGAPETFLIGSTGKVLYKHISPLTEKIWQQEFIPRMKIEKENLQ</sequence>
<dbReference type="InterPro" id="IPR013740">
    <property type="entry name" value="Redoxin"/>
</dbReference>
<dbReference type="InterPro" id="IPR004799">
    <property type="entry name" value="Periplasmic_diS_OxRdtase_DsbE"/>
</dbReference>
<keyword evidence="6" id="KW-1133">Transmembrane helix</keyword>
<dbReference type="Gene3D" id="3.40.30.10">
    <property type="entry name" value="Glutaredoxin"/>
    <property type="match status" value="1"/>
</dbReference>
<dbReference type="EMBL" id="UINC01001808">
    <property type="protein sequence ID" value="SUZ89185.1"/>
    <property type="molecule type" value="Genomic_DNA"/>
</dbReference>
<dbReference type="AlphaFoldDB" id="A0A381RBN1"/>
<dbReference type="InterPro" id="IPR050553">
    <property type="entry name" value="Thioredoxin_ResA/DsbE_sf"/>
</dbReference>
<organism evidence="8">
    <name type="scientific">marine metagenome</name>
    <dbReference type="NCBI Taxonomy" id="408172"/>
    <lineage>
        <taxon>unclassified sequences</taxon>
        <taxon>metagenomes</taxon>
        <taxon>ecological metagenomes</taxon>
    </lineage>
</organism>
<dbReference type="GO" id="GO:0030288">
    <property type="term" value="C:outer membrane-bounded periplasmic space"/>
    <property type="evidence" value="ECO:0007669"/>
    <property type="project" value="InterPro"/>
</dbReference>